<gene>
    <name evidence="2" type="ORF">CELE_W02D9.9</name>
    <name evidence="2 4" type="ORF">W02D9.9</name>
</gene>
<dbReference type="GeneID" id="189123"/>
<dbReference type="PaxDb" id="6239-W02D9.9"/>
<dbReference type="PROSITE" id="PS51257">
    <property type="entry name" value="PROKAR_LIPOPROTEIN"/>
    <property type="match status" value="1"/>
</dbReference>
<evidence type="ECO:0000313" key="3">
    <source>
        <dbReference type="Proteomes" id="UP000001940"/>
    </source>
</evidence>
<evidence type="ECO:0000313" key="2">
    <source>
        <dbReference type="EMBL" id="CAB03467.2"/>
    </source>
</evidence>
<keyword evidence="3" id="KW-1185">Reference proteome</keyword>
<dbReference type="CTD" id="189123"/>
<dbReference type="Proteomes" id="UP000001940">
    <property type="component" value="Chromosome I"/>
</dbReference>
<feature type="transmembrane region" description="Helical" evidence="1">
    <location>
        <begin position="12"/>
        <end position="33"/>
    </location>
</feature>
<sequence length="79" mass="9284">MTFVGKILLLSLFYHLAVFLCACSVCASVYLNVDNVEERVRNARMRESRKAARRHTLILFFAIWSLLEYTLREDIRSDQ</sequence>
<feature type="transmembrane region" description="Helical" evidence="1">
    <location>
        <begin position="54"/>
        <end position="71"/>
    </location>
</feature>
<dbReference type="AlphaFoldDB" id="Q9XVG6"/>
<organism evidence="2 3">
    <name type="scientific">Caenorhabditis elegans</name>
    <dbReference type="NCBI Taxonomy" id="6239"/>
    <lineage>
        <taxon>Eukaryota</taxon>
        <taxon>Metazoa</taxon>
        <taxon>Ecdysozoa</taxon>
        <taxon>Nematoda</taxon>
        <taxon>Chromadorea</taxon>
        <taxon>Rhabditida</taxon>
        <taxon>Rhabditina</taxon>
        <taxon>Rhabditomorpha</taxon>
        <taxon>Rhabditoidea</taxon>
        <taxon>Rhabditidae</taxon>
        <taxon>Peloderinae</taxon>
        <taxon>Caenorhabditis</taxon>
    </lineage>
</organism>
<dbReference type="InParanoid" id="Q9XVG6"/>
<name>Q9XVG6_CAEEL</name>
<dbReference type="HOGENOM" id="CLU_2608186_0_0_1"/>
<dbReference type="KEGG" id="cel:CELE_W02D9.9"/>
<evidence type="ECO:0000313" key="4">
    <source>
        <dbReference type="WormBase" id="W02D9.9"/>
    </source>
</evidence>
<reference evidence="2 3" key="1">
    <citation type="journal article" date="1998" name="Science">
        <title>Genome sequence of the nematode C. elegans: a platform for investigating biology.</title>
        <authorList>
            <consortium name="The C. elegans sequencing consortium"/>
            <person name="Sulson J.E."/>
            <person name="Waterston R."/>
        </authorList>
    </citation>
    <scope>NUCLEOTIDE SEQUENCE [LARGE SCALE GENOMIC DNA]</scope>
    <source>
        <strain evidence="2 3">Bristol N2</strain>
    </source>
</reference>
<dbReference type="UCSC" id="W02D9.9">
    <property type="organism name" value="c. elegans"/>
</dbReference>
<accession>Q9XVG6</accession>
<evidence type="ECO:0000256" key="1">
    <source>
        <dbReference type="SAM" id="Phobius"/>
    </source>
</evidence>
<proteinExistence type="predicted"/>
<dbReference type="AGR" id="WB:WBGene00012215"/>
<protein>
    <submittedName>
        <fullName evidence="2">Secreted protein</fullName>
    </submittedName>
</protein>
<keyword evidence="1" id="KW-1133">Transmembrane helix</keyword>
<keyword evidence="1" id="KW-0472">Membrane</keyword>
<dbReference type="WormBase" id="W02D9.9">
    <property type="protein sequence ID" value="CE42853"/>
    <property type="gene ID" value="WBGene00012215"/>
</dbReference>
<dbReference type="SMR" id="Q9XVG6"/>
<keyword evidence="1" id="KW-0812">Transmembrane</keyword>
<dbReference type="EMBL" id="BX284601">
    <property type="protein sequence ID" value="CAB03467.2"/>
    <property type="molecule type" value="Genomic_DNA"/>
</dbReference>
<dbReference type="Bgee" id="WBGene00012215">
    <property type="expression patterns" value="Expressed in anatomical system and 3 other cell types or tissues"/>
</dbReference>
<dbReference type="RefSeq" id="NP_493181.2">
    <property type="nucleotide sequence ID" value="NM_060780.2"/>
</dbReference>